<dbReference type="EMBL" id="LR796558">
    <property type="protein sequence ID" value="CAB4151432.1"/>
    <property type="molecule type" value="Genomic_DNA"/>
</dbReference>
<proteinExistence type="predicted"/>
<gene>
    <name evidence="1" type="ORF">UFOVP592_16</name>
</gene>
<organism evidence="1">
    <name type="scientific">uncultured Caudovirales phage</name>
    <dbReference type="NCBI Taxonomy" id="2100421"/>
    <lineage>
        <taxon>Viruses</taxon>
        <taxon>Duplodnaviria</taxon>
        <taxon>Heunggongvirae</taxon>
        <taxon>Uroviricota</taxon>
        <taxon>Caudoviricetes</taxon>
        <taxon>Peduoviridae</taxon>
        <taxon>Maltschvirus</taxon>
        <taxon>Maltschvirus maltsch</taxon>
    </lineage>
</organism>
<reference evidence="1" key="1">
    <citation type="submission" date="2020-04" db="EMBL/GenBank/DDBJ databases">
        <authorList>
            <person name="Chiriac C."/>
            <person name="Salcher M."/>
            <person name="Ghai R."/>
            <person name="Kavagutti S V."/>
        </authorList>
    </citation>
    <scope>NUCLEOTIDE SEQUENCE</scope>
</reference>
<accession>A0A6J5MYD7</accession>
<name>A0A6J5MYD7_9CAUD</name>
<protein>
    <submittedName>
        <fullName evidence="1">Uncharacterized protein</fullName>
    </submittedName>
</protein>
<sequence length="88" mass="10136">MNKRDEKVEDATIKFGCEEGDRIFNKILDDYPELDENDLRRSTIVLGLLTNAAAYLHINGWSVQSLVNEVFDHCEMASKWQDTDEDAE</sequence>
<evidence type="ECO:0000313" key="1">
    <source>
        <dbReference type="EMBL" id="CAB4151432.1"/>
    </source>
</evidence>